<reference evidence="2 3" key="1">
    <citation type="journal article" date="2018" name="Mol. Biol. Evol.">
        <title>Broad Genomic Sampling Reveals a Smut Pathogenic Ancestry of the Fungal Clade Ustilaginomycotina.</title>
        <authorList>
            <person name="Kijpornyongpan T."/>
            <person name="Mondo S.J."/>
            <person name="Barry K."/>
            <person name="Sandor L."/>
            <person name="Lee J."/>
            <person name="Lipzen A."/>
            <person name="Pangilinan J."/>
            <person name="LaButti K."/>
            <person name="Hainaut M."/>
            <person name="Henrissat B."/>
            <person name="Grigoriev I.V."/>
            <person name="Spatafora J.W."/>
            <person name="Aime M.C."/>
        </authorList>
    </citation>
    <scope>NUCLEOTIDE SEQUENCE [LARGE SCALE GENOMIC DNA]</scope>
    <source>
        <strain evidence="2 3">MCA 4186</strain>
    </source>
</reference>
<gene>
    <name evidence="2" type="ORF">FA09DRAFT_120844</name>
</gene>
<evidence type="ECO:0000256" key="1">
    <source>
        <dbReference type="SAM" id="MobiDB-lite"/>
    </source>
</evidence>
<feature type="compositionally biased region" description="Basic residues" evidence="1">
    <location>
        <begin position="1"/>
        <end position="11"/>
    </location>
</feature>
<proteinExistence type="predicted"/>
<sequence>MTMRRPRRGRGRQGLTAAQRGAAREARPAAQRQRSVSAGLKRRAAGLLRGARLASAPFFRTTSSSRPFRASSIHRSLAPAALSASTPSAPPFLSRLSALHTCEPEPLAGERSCPRDACAPSRHARLDGRSPQPQVSPRLAISPPRSCPLPSSPLPSCCLFNTQRPQCACGCGKSSREQPALSRAGACPIHIMPGCGHPHARHKKRHPHSFSCSSSCRSGRVYRTVLQSDQLFILRQTRPSATRVTGSRQHSVELRVTVERQGLWAERKVVKRAKAKRQDVTVVVVQVFYRRDGWEGSAAW</sequence>
<evidence type="ECO:0000313" key="2">
    <source>
        <dbReference type="EMBL" id="PWO00956.1"/>
    </source>
</evidence>
<dbReference type="RefSeq" id="XP_025601234.1">
    <property type="nucleotide sequence ID" value="XM_025739035.1"/>
</dbReference>
<feature type="region of interest" description="Disordered" evidence="1">
    <location>
        <begin position="107"/>
        <end position="142"/>
    </location>
</feature>
<protein>
    <submittedName>
        <fullName evidence="2">Uncharacterized protein</fullName>
    </submittedName>
</protein>
<feature type="region of interest" description="Disordered" evidence="1">
    <location>
        <begin position="1"/>
        <end position="41"/>
    </location>
</feature>
<name>A0A316ZKP2_9BASI</name>
<keyword evidence="3" id="KW-1185">Reference proteome</keyword>
<accession>A0A316ZKP2</accession>
<evidence type="ECO:0000313" key="3">
    <source>
        <dbReference type="Proteomes" id="UP000245946"/>
    </source>
</evidence>
<dbReference type="EMBL" id="KZ819284">
    <property type="protein sequence ID" value="PWO00956.1"/>
    <property type="molecule type" value="Genomic_DNA"/>
</dbReference>
<dbReference type="AlphaFoldDB" id="A0A316ZKP2"/>
<dbReference type="GeneID" id="37266581"/>
<dbReference type="Proteomes" id="UP000245946">
    <property type="component" value="Unassembled WGS sequence"/>
</dbReference>
<organism evidence="2 3">
    <name type="scientific">Tilletiopsis washingtonensis</name>
    <dbReference type="NCBI Taxonomy" id="58919"/>
    <lineage>
        <taxon>Eukaryota</taxon>
        <taxon>Fungi</taxon>
        <taxon>Dikarya</taxon>
        <taxon>Basidiomycota</taxon>
        <taxon>Ustilaginomycotina</taxon>
        <taxon>Exobasidiomycetes</taxon>
        <taxon>Entylomatales</taxon>
        <taxon>Entylomatales incertae sedis</taxon>
        <taxon>Tilletiopsis</taxon>
    </lineage>
</organism>